<accession>A0A7X5F031</accession>
<evidence type="ECO:0000313" key="1">
    <source>
        <dbReference type="EMBL" id="NBN77298.1"/>
    </source>
</evidence>
<protein>
    <recommendedName>
        <fullName evidence="3">Helix-turn-helix domain-containing protein</fullName>
    </recommendedName>
</protein>
<name>A0A7X5F031_9HYPH</name>
<dbReference type="RefSeq" id="WP_161707859.1">
    <property type="nucleotide sequence ID" value="NZ_JAABLQ010000001.1"/>
</dbReference>
<sequence>MLSTGNQLKAARALVGVEQIALATTAGVNVGTIRKMEARGGSTLSSGLDTIQAVQGALEAAGVEFLAADASGGVGVRLRRDAVEG</sequence>
<reference evidence="2" key="1">
    <citation type="submission" date="2020-01" db="EMBL/GenBank/DDBJ databases">
        <authorList>
            <person name="Fang Y."/>
            <person name="Sun R."/>
            <person name="Nie L."/>
            <person name="He J."/>
            <person name="Hao L."/>
            <person name="Wang L."/>
            <person name="Su S."/>
            <person name="Lv E."/>
            <person name="Zhang Z."/>
            <person name="Xie R."/>
            <person name="Liu H."/>
        </authorList>
    </citation>
    <scope>NUCLEOTIDE SEQUENCE [LARGE SCALE GENOMIC DNA]</scope>
    <source>
        <strain evidence="2">XCT-53</strain>
    </source>
</reference>
<organism evidence="1 2">
    <name type="scientific">Pannonibacter tanglangensis</name>
    <dbReference type="NCBI Taxonomy" id="2750084"/>
    <lineage>
        <taxon>Bacteria</taxon>
        <taxon>Pseudomonadati</taxon>
        <taxon>Pseudomonadota</taxon>
        <taxon>Alphaproteobacteria</taxon>
        <taxon>Hyphomicrobiales</taxon>
        <taxon>Stappiaceae</taxon>
        <taxon>Pannonibacter</taxon>
    </lineage>
</organism>
<comment type="caution">
    <text evidence="1">The sequence shown here is derived from an EMBL/GenBank/DDBJ whole genome shotgun (WGS) entry which is preliminary data.</text>
</comment>
<dbReference type="Gene3D" id="1.10.260.40">
    <property type="entry name" value="lambda repressor-like DNA-binding domains"/>
    <property type="match status" value="1"/>
</dbReference>
<gene>
    <name evidence="1" type="ORF">GWI72_03335</name>
</gene>
<evidence type="ECO:0000313" key="2">
    <source>
        <dbReference type="Proteomes" id="UP000586722"/>
    </source>
</evidence>
<dbReference type="GO" id="GO:0003677">
    <property type="term" value="F:DNA binding"/>
    <property type="evidence" value="ECO:0007669"/>
    <property type="project" value="InterPro"/>
</dbReference>
<dbReference type="SUPFAM" id="SSF47413">
    <property type="entry name" value="lambda repressor-like DNA-binding domains"/>
    <property type="match status" value="1"/>
</dbReference>
<keyword evidence="2" id="KW-1185">Reference proteome</keyword>
<dbReference type="InterPro" id="IPR010982">
    <property type="entry name" value="Lambda_DNA-bd_dom_sf"/>
</dbReference>
<evidence type="ECO:0008006" key="3">
    <source>
        <dbReference type="Google" id="ProtNLM"/>
    </source>
</evidence>
<dbReference type="EMBL" id="JAABLQ010000001">
    <property type="protein sequence ID" value="NBN77298.1"/>
    <property type="molecule type" value="Genomic_DNA"/>
</dbReference>
<proteinExistence type="predicted"/>
<dbReference type="AlphaFoldDB" id="A0A7X5F031"/>
<dbReference type="Proteomes" id="UP000586722">
    <property type="component" value="Unassembled WGS sequence"/>
</dbReference>